<feature type="transmembrane region" description="Helical" evidence="12">
    <location>
        <begin position="110"/>
        <end position="132"/>
    </location>
</feature>
<dbReference type="SMART" id="SM01381">
    <property type="entry name" value="7TM_GPCR_Srsx"/>
    <property type="match status" value="1"/>
</dbReference>
<dbReference type="PANTHER" id="PTHR24249">
    <property type="entry name" value="HISTAMINE RECEPTOR-RELATED G-PROTEIN COUPLED RECEPTOR"/>
    <property type="match status" value="1"/>
</dbReference>
<evidence type="ECO:0000256" key="12">
    <source>
        <dbReference type="SAM" id="Phobius"/>
    </source>
</evidence>
<keyword evidence="3 11" id="KW-0812">Transmembrane</keyword>
<gene>
    <name evidence="14" type="primary">Taar7b_0</name>
    <name evidence="14" type="ORF">GTO95_0003509</name>
</gene>
<feature type="non-terminal residue" evidence="14">
    <location>
        <position position="644"/>
    </location>
</feature>
<feature type="transmembrane region" description="Helical" evidence="12">
    <location>
        <begin position="288"/>
        <end position="307"/>
    </location>
</feature>
<evidence type="ECO:0000313" key="14">
    <source>
        <dbReference type="EMBL" id="MBN3325512.1"/>
    </source>
</evidence>
<sequence>MAVAVGLTVCGNLLVIISISHFKQLHTPTNLILLSLAVADFLVGVTVMPLSITALIETCWYFGDILCSFYKSLDCVLISVSLCNLVLIAIDRYFAVCDPLFYSTKITVNLMYLLILLSWFISPLYVIILLYVNGNFSDSKALNLCLGECVFIMNETWATIDMVTSFILPCSVMTTLYIKIFIVAKRHAKVINSLKKNNSKKEKILSKTNKRKAEKTLGIVVFAFLLCWVPYYIWSLIIEKITISRFISLYFPCVLVYLNSSINPIIYALCFCHSLCVYVCCLHTPTNLLVLSLAVADFLIGVTVMPFTMIQSVESCWYFGDTFCTLYSVLILLLTSVSVSSLVFIAIDRFFAVCDPLLYSTKITQLHTPTNLLVLSLAVVDLLVGVFVMPFDMVKLIESCWYFGSFICSFRTAFSFCLTSVSISSLIFIAIDRYFAVFNPFLYSTKITLNIALFCIVLSWLSSLCYNLSLFFFNGNNDSEKLNGCFGDCFILINATWGIIDLLVTFIFPCYVMIILYARIFLVAKKQAQAINSITNQITFTNGINRISKKSEWKAAKTLGIVVFVFLFCWIPYYVFIVIDGFATFTVPLIVSNSLTWLVYCNSCINPIIYAFLYPWFQKSTRLILTFQICSSGSSLNSLITEKL</sequence>
<evidence type="ECO:0000256" key="1">
    <source>
        <dbReference type="ARBA" id="ARBA00004651"/>
    </source>
</evidence>
<feature type="transmembrane region" description="Helical" evidence="12">
    <location>
        <begin position="493"/>
        <end position="518"/>
    </location>
</feature>
<evidence type="ECO:0000256" key="4">
    <source>
        <dbReference type="ARBA" id="ARBA00022989"/>
    </source>
</evidence>
<name>A0A8J7P4W0_ATRSP</name>
<dbReference type="Gene3D" id="1.20.1070.10">
    <property type="entry name" value="Rhodopsin 7-helix transmembrane proteins"/>
    <property type="match status" value="3"/>
</dbReference>
<feature type="transmembrane region" description="Helical" evidence="12">
    <location>
        <begin position="597"/>
        <end position="617"/>
    </location>
</feature>
<keyword evidence="8 11" id="KW-0675">Receptor</keyword>
<keyword evidence="10 11" id="KW-0807">Transducer</keyword>
<comment type="similarity">
    <text evidence="11">Belongs to the G-protein coupled receptor 1 family.</text>
</comment>
<dbReference type="FunFam" id="1.20.1070.10:FF:000030">
    <property type="entry name" value="trace amine-associated receptor 1"/>
    <property type="match status" value="2"/>
</dbReference>
<dbReference type="InterPro" id="IPR000276">
    <property type="entry name" value="GPCR_Rhodpsn"/>
</dbReference>
<keyword evidence="5 11" id="KW-0297">G-protein coupled receptor</keyword>
<evidence type="ECO:0000259" key="13">
    <source>
        <dbReference type="PROSITE" id="PS50262"/>
    </source>
</evidence>
<dbReference type="EMBL" id="JAAWVO010075824">
    <property type="protein sequence ID" value="MBN3325512.1"/>
    <property type="molecule type" value="Genomic_DNA"/>
</dbReference>
<evidence type="ECO:0000256" key="10">
    <source>
        <dbReference type="ARBA" id="ARBA00023224"/>
    </source>
</evidence>
<dbReference type="Pfam" id="PF00001">
    <property type="entry name" value="7tm_1"/>
    <property type="match status" value="2"/>
</dbReference>
<dbReference type="PROSITE" id="PS00237">
    <property type="entry name" value="G_PROTEIN_RECEP_F1_1"/>
    <property type="match status" value="2"/>
</dbReference>
<dbReference type="PRINTS" id="PR00237">
    <property type="entry name" value="GPCRRHODOPSN"/>
</dbReference>
<feature type="transmembrane region" description="Helical" evidence="12">
    <location>
        <begin position="451"/>
        <end position="473"/>
    </location>
</feature>
<feature type="transmembrane region" description="Helical" evidence="12">
    <location>
        <begin position="403"/>
        <end position="431"/>
    </location>
</feature>
<keyword evidence="9" id="KW-0325">Glycoprotein</keyword>
<dbReference type="CDD" id="cd15055">
    <property type="entry name" value="7tmA_TAARs"/>
    <property type="match status" value="2"/>
</dbReference>
<keyword evidence="2" id="KW-1003">Cell membrane</keyword>
<feature type="non-terminal residue" evidence="14">
    <location>
        <position position="1"/>
    </location>
</feature>
<feature type="transmembrane region" description="Helical" evidence="12">
    <location>
        <begin position="68"/>
        <end position="90"/>
    </location>
</feature>
<feature type="domain" description="G-protein coupled receptors family 1 profile" evidence="13">
    <location>
        <begin position="11"/>
        <end position="267"/>
    </location>
</feature>
<dbReference type="GO" id="GO:0001594">
    <property type="term" value="F:trace-amine receptor activity"/>
    <property type="evidence" value="ECO:0007669"/>
    <property type="project" value="TreeGrafter"/>
</dbReference>
<dbReference type="PROSITE" id="PS50262">
    <property type="entry name" value="G_PROTEIN_RECEP_F1_2"/>
    <property type="match status" value="3"/>
</dbReference>
<feature type="transmembrane region" description="Helical" evidence="12">
    <location>
        <begin position="558"/>
        <end position="577"/>
    </location>
</feature>
<comment type="caution">
    <text evidence="14">The sequence shown here is derived from an EMBL/GenBank/DDBJ whole genome shotgun (WGS) entry which is preliminary data.</text>
</comment>
<evidence type="ECO:0000256" key="2">
    <source>
        <dbReference type="ARBA" id="ARBA00022475"/>
    </source>
</evidence>
<keyword evidence="7" id="KW-1015">Disulfide bond</keyword>
<keyword evidence="15" id="KW-1185">Reference proteome</keyword>
<dbReference type="AlphaFoldDB" id="A0A8J7P4W0"/>
<evidence type="ECO:0000256" key="11">
    <source>
        <dbReference type="RuleBase" id="RU000688"/>
    </source>
</evidence>
<dbReference type="GO" id="GO:0005886">
    <property type="term" value="C:plasma membrane"/>
    <property type="evidence" value="ECO:0007669"/>
    <property type="project" value="UniProtKB-SubCell"/>
</dbReference>
<accession>A0A8J7P4W0</accession>
<feature type="domain" description="G-protein coupled receptors family 1 profile" evidence="13">
    <location>
        <begin position="339"/>
        <end position="610"/>
    </location>
</feature>
<evidence type="ECO:0000256" key="9">
    <source>
        <dbReference type="ARBA" id="ARBA00023180"/>
    </source>
</evidence>
<evidence type="ECO:0000313" key="15">
    <source>
        <dbReference type="Proteomes" id="UP000736164"/>
    </source>
</evidence>
<protein>
    <submittedName>
        <fullName evidence="14">TAA7B protein</fullName>
    </submittedName>
</protein>
<feature type="transmembrane region" description="Helical" evidence="12">
    <location>
        <begin position="372"/>
        <end position="391"/>
    </location>
</feature>
<feature type="transmembrane region" description="Helical" evidence="12">
    <location>
        <begin position="216"/>
        <end position="234"/>
    </location>
</feature>
<dbReference type="SUPFAM" id="SSF81321">
    <property type="entry name" value="Family A G protein-coupled receptor-like"/>
    <property type="match status" value="3"/>
</dbReference>
<evidence type="ECO:0000256" key="6">
    <source>
        <dbReference type="ARBA" id="ARBA00023136"/>
    </source>
</evidence>
<feature type="transmembrane region" description="Helical" evidence="12">
    <location>
        <begin position="254"/>
        <end position="281"/>
    </location>
</feature>
<dbReference type="InterPro" id="IPR050569">
    <property type="entry name" value="TAAR"/>
</dbReference>
<reference evidence="14" key="1">
    <citation type="journal article" date="2021" name="Cell">
        <title>Tracing the genetic footprints of vertebrate landing in non-teleost ray-finned fishes.</title>
        <authorList>
            <person name="Bi X."/>
            <person name="Wang K."/>
            <person name="Yang L."/>
            <person name="Pan H."/>
            <person name="Jiang H."/>
            <person name="Wei Q."/>
            <person name="Fang M."/>
            <person name="Yu H."/>
            <person name="Zhu C."/>
            <person name="Cai Y."/>
            <person name="He Y."/>
            <person name="Gan X."/>
            <person name="Zeng H."/>
            <person name="Yu D."/>
            <person name="Zhu Y."/>
            <person name="Jiang H."/>
            <person name="Qiu Q."/>
            <person name="Yang H."/>
            <person name="Zhang Y.E."/>
            <person name="Wang W."/>
            <person name="Zhu M."/>
            <person name="He S."/>
            <person name="Zhang G."/>
        </authorList>
    </citation>
    <scope>NUCLEOTIDE SEQUENCE</scope>
    <source>
        <strain evidence="14">Allg_001</strain>
    </source>
</reference>
<evidence type="ECO:0000256" key="7">
    <source>
        <dbReference type="ARBA" id="ARBA00023157"/>
    </source>
</evidence>
<feature type="transmembrane region" description="Helical" evidence="12">
    <location>
        <begin position="32"/>
        <end position="56"/>
    </location>
</feature>
<evidence type="ECO:0000256" key="8">
    <source>
        <dbReference type="ARBA" id="ARBA00023170"/>
    </source>
</evidence>
<feature type="domain" description="G-protein coupled receptors family 1 profile" evidence="13">
    <location>
        <begin position="262"/>
        <end position="343"/>
    </location>
</feature>
<proteinExistence type="inferred from homology"/>
<evidence type="ECO:0000256" key="5">
    <source>
        <dbReference type="ARBA" id="ARBA00023040"/>
    </source>
</evidence>
<feature type="transmembrane region" description="Helical" evidence="12">
    <location>
        <begin position="327"/>
        <end position="351"/>
    </location>
</feature>
<dbReference type="Proteomes" id="UP000736164">
    <property type="component" value="Unassembled WGS sequence"/>
</dbReference>
<keyword evidence="6 12" id="KW-0472">Membrane</keyword>
<feature type="transmembrane region" description="Helical" evidence="12">
    <location>
        <begin position="166"/>
        <end position="184"/>
    </location>
</feature>
<comment type="subcellular location">
    <subcellularLocation>
        <location evidence="1">Cell membrane</location>
        <topology evidence="1">Multi-pass membrane protein</topology>
    </subcellularLocation>
</comment>
<evidence type="ECO:0000256" key="3">
    <source>
        <dbReference type="ARBA" id="ARBA00022692"/>
    </source>
</evidence>
<dbReference type="PANTHER" id="PTHR24249:SF381">
    <property type="entry name" value="TRACE AMINE ASSOCIATED RECEPTOR 19P-RELATED"/>
    <property type="match status" value="1"/>
</dbReference>
<keyword evidence="4 12" id="KW-1133">Transmembrane helix</keyword>
<organism evidence="14 15">
    <name type="scientific">Atractosteus spatula</name>
    <name type="common">Alligator gar</name>
    <name type="synonym">Lepisosteus spatula</name>
    <dbReference type="NCBI Taxonomy" id="7917"/>
    <lineage>
        <taxon>Eukaryota</taxon>
        <taxon>Metazoa</taxon>
        <taxon>Chordata</taxon>
        <taxon>Craniata</taxon>
        <taxon>Vertebrata</taxon>
        <taxon>Euteleostomi</taxon>
        <taxon>Actinopterygii</taxon>
        <taxon>Neopterygii</taxon>
        <taxon>Holostei</taxon>
        <taxon>Semionotiformes</taxon>
        <taxon>Lepisosteidae</taxon>
        <taxon>Atractosteus</taxon>
    </lineage>
</organism>
<dbReference type="InterPro" id="IPR017452">
    <property type="entry name" value="GPCR_Rhodpsn_7TM"/>
</dbReference>